<keyword evidence="2 8" id="KW-0696">RNA-directed RNA polymerase</keyword>
<keyword evidence="6" id="KW-0943">RNA-mediated gene silencing</keyword>
<dbReference type="GO" id="GO:0031380">
    <property type="term" value="C:nuclear RNA-directed RNA polymerase complex"/>
    <property type="evidence" value="ECO:0007669"/>
    <property type="project" value="TreeGrafter"/>
</dbReference>
<organism evidence="12 13">
    <name type="scientific">Armillaria luteobubalina</name>
    <dbReference type="NCBI Taxonomy" id="153913"/>
    <lineage>
        <taxon>Eukaryota</taxon>
        <taxon>Fungi</taxon>
        <taxon>Dikarya</taxon>
        <taxon>Basidiomycota</taxon>
        <taxon>Agaricomycotina</taxon>
        <taxon>Agaricomycetes</taxon>
        <taxon>Agaricomycetidae</taxon>
        <taxon>Agaricales</taxon>
        <taxon>Marasmiineae</taxon>
        <taxon>Physalacriaceae</taxon>
        <taxon>Armillaria</taxon>
    </lineage>
</organism>
<dbReference type="Proteomes" id="UP001175228">
    <property type="component" value="Unassembled WGS sequence"/>
</dbReference>
<dbReference type="EMBL" id="JAUEPU010000003">
    <property type="protein sequence ID" value="KAK0504403.1"/>
    <property type="molecule type" value="Genomic_DNA"/>
</dbReference>
<keyword evidence="4 8" id="KW-0548">Nucleotidyltransferase</keyword>
<comment type="similarity">
    <text evidence="1 8">Belongs to the RdRP family.</text>
</comment>
<sequence>MSVKTSLSKQRSRIFHLRFDNAGEFQDVQDVISSSRATRLISDPERFLKVSFPTKLKDNLVRQLLVDKIKNGIIFGDKKYIFFGYTENQLKESRVLFFQEGEDWTVSSLKAVLGDLNSVYRVHGYGKYAARLGLSFSSTVPALEVGLEDRYLLKDLMADDGSDCSDGCGMIRDSFANQICSTIGVSDDTCVFQIRLGGIKGLFVRYRDEVFDRICGGGAKVAYRRSMFKYEDGPVMLEVQHVNRPPRSARLNIQFIVLLMTLGTPLEVFESLLRKQLDDLEQIMVNRQKAIDCVDGELDSEGSDFNQELYEMLLAGFDLSEGHLACLLKRFQKRSLDSLRKKLQIRVKDSAYLYGVVDELGILDEGQVYINLPYQGGPQVGTFLVGRNPAYSPGDLRRLEAVNVPELSHLTNCIVFAGKGRYSEPSQMGGGDLDGDRYLIIKDANLVPDPEQIRSPKIKSDLPPGPSGPSTTQVEDDTLSRMNRDAVKVFMNLRGSRLLCQMCLAWMRQVGKTEELANQAYCIGIVPLIEKVLDIAKTGENIELVKNQFYALKTLKRASSDSWKDPIKHLQSLVLDAPGNPQDDFQCDPDLILKGSALREEWDIYIAEGREFLKAFNKELSRAIANDKMIKGTFWNDLSSKFIDAEDNETAADRVRRKYCESYFSVRHVLDDPRKLMLRASAWYCVGYENEKCAFSWLGLRWLNHIKACKFAGFPSLLLPDSNIL</sequence>
<evidence type="ECO:0000313" key="13">
    <source>
        <dbReference type="Proteomes" id="UP001175228"/>
    </source>
</evidence>
<protein>
    <recommendedName>
        <fullName evidence="8">RNA-dependent RNA polymerase</fullName>
        <ecNumber evidence="8">2.7.7.48</ecNumber>
    </recommendedName>
</protein>
<dbReference type="GO" id="GO:0003723">
    <property type="term" value="F:RNA binding"/>
    <property type="evidence" value="ECO:0007669"/>
    <property type="project" value="UniProtKB-KW"/>
</dbReference>
<feature type="compositionally biased region" description="Basic and acidic residues" evidence="9">
    <location>
        <begin position="451"/>
        <end position="460"/>
    </location>
</feature>
<dbReference type="GO" id="GO:0003968">
    <property type="term" value="F:RNA-directed RNA polymerase activity"/>
    <property type="evidence" value="ECO:0007669"/>
    <property type="project" value="UniProtKB-KW"/>
</dbReference>
<keyword evidence="13" id="KW-1185">Reference proteome</keyword>
<evidence type="ECO:0000256" key="9">
    <source>
        <dbReference type="SAM" id="MobiDB-lite"/>
    </source>
</evidence>
<dbReference type="PANTHER" id="PTHR23079:SF55">
    <property type="entry name" value="RNA-DIRECTED RNA POLYMERASE"/>
    <property type="match status" value="1"/>
</dbReference>
<dbReference type="PANTHER" id="PTHR23079">
    <property type="entry name" value="RNA-DEPENDENT RNA POLYMERASE"/>
    <property type="match status" value="1"/>
</dbReference>
<evidence type="ECO:0000256" key="2">
    <source>
        <dbReference type="ARBA" id="ARBA00022484"/>
    </source>
</evidence>
<evidence type="ECO:0000256" key="3">
    <source>
        <dbReference type="ARBA" id="ARBA00022679"/>
    </source>
</evidence>
<comment type="catalytic activity">
    <reaction evidence="7 8">
        <text>RNA(n) + a ribonucleoside 5'-triphosphate = RNA(n+1) + diphosphate</text>
        <dbReference type="Rhea" id="RHEA:21248"/>
        <dbReference type="Rhea" id="RHEA-COMP:14527"/>
        <dbReference type="Rhea" id="RHEA-COMP:17342"/>
        <dbReference type="ChEBI" id="CHEBI:33019"/>
        <dbReference type="ChEBI" id="CHEBI:61557"/>
        <dbReference type="ChEBI" id="CHEBI:140395"/>
        <dbReference type="EC" id="2.7.7.48"/>
    </reaction>
</comment>
<evidence type="ECO:0000259" key="10">
    <source>
        <dbReference type="Pfam" id="PF05183"/>
    </source>
</evidence>
<feature type="region of interest" description="Disordered" evidence="9">
    <location>
        <begin position="451"/>
        <end position="478"/>
    </location>
</feature>
<dbReference type="InterPro" id="IPR057596">
    <property type="entry name" value="RDRP_core"/>
</dbReference>
<dbReference type="InterPro" id="IPR007855">
    <property type="entry name" value="RDRP"/>
</dbReference>
<comment type="caution">
    <text evidence="12">The sequence shown here is derived from an EMBL/GenBank/DDBJ whole genome shotgun (WGS) entry which is preliminary data.</text>
</comment>
<evidence type="ECO:0000259" key="11">
    <source>
        <dbReference type="Pfam" id="PF26253"/>
    </source>
</evidence>
<dbReference type="AlphaFoldDB" id="A0AA39UUW6"/>
<evidence type="ECO:0000256" key="1">
    <source>
        <dbReference type="ARBA" id="ARBA00005762"/>
    </source>
</evidence>
<reference evidence="12" key="1">
    <citation type="submission" date="2023-06" db="EMBL/GenBank/DDBJ databases">
        <authorList>
            <consortium name="Lawrence Berkeley National Laboratory"/>
            <person name="Ahrendt S."/>
            <person name="Sahu N."/>
            <person name="Indic B."/>
            <person name="Wong-Bajracharya J."/>
            <person name="Merenyi Z."/>
            <person name="Ke H.-M."/>
            <person name="Monk M."/>
            <person name="Kocsube S."/>
            <person name="Drula E."/>
            <person name="Lipzen A."/>
            <person name="Balint B."/>
            <person name="Henrissat B."/>
            <person name="Andreopoulos B."/>
            <person name="Martin F.M."/>
            <person name="Harder C.B."/>
            <person name="Rigling D."/>
            <person name="Ford K.L."/>
            <person name="Foster G.D."/>
            <person name="Pangilinan J."/>
            <person name="Papanicolaou A."/>
            <person name="Barry K."/>
            <person name="LaButti K."/>
            <person name="Viragh M."/>
            <person name="Koriabine M."/>
            <person name="Yan M."/>
            <person name="Riley R."/>
            <person name="Champramary S."/>
            <person name="Plett K.L."/>
            <person name="Tsai I.J."/>
            <person name="Slot J."/>
            <person name="Sipos G."/>
            <person name="Plett J."/>
            <person name="Nagy L.G."/>
            <person name="Grigoriev I.V."/>
        </authorList>
    </citation>
    <scope>NUCLEOTIDE SEQUENCE</scope>
    <source>
        <strain evidence="12">HWK02</strain>
    </source>
</reference>
<evidence type="ECO:0000313" key="12">
    <source>
        <dbReference type="EMBL" id="KAK0504403.1"/>
    </source>
</evidence>
<proteinExistence type="inferred from homology"/>
<keyword evidence="3 8" id="KW-0808">Transferase</keyword>
<dbReference type="EC" id="2.7.7.48" evidence="8"/>
<dbReference type="GO" id="GO:0030422">
    <property type="term" value="P:siRNA processing"/>
    <property type="evidence" value="ECO:0007669"/>
    <property type="project" value="TreeGrafter"/>
</dbReference>
<evidence type="ECO:0000256" key="6">
    <source>
        <dbReference type="ARBA" id="ARBA00023158"/>
    </source>
</evidence>
<evidence type="ECO:0000256" key="4">
    <source>
        <dbReference type="ARBA" id="ARBA00022695"/>
    </source>
</evidence>
<dbReference type="InterPro" id="IPR058752">
    <property type="entry name" value="RDRP_C_head"/>
</dbReference>
<feature type="domain" description="RDRP C-terminal head" evidence="11">
    <location>
        <begin position="605"/>
        <end position="708"/>
    </location>
</feature>
<keyword evidence="5 8" id="KW-0694">RNA-binding</keyword>
<gene>
    <name evidence="12" type="ORF">EDD18DRAFT_1062361</name>
</gene>
<accession>A0AA39UUW6</accession>
<evidence type="ECO:0000256" key="7">
    <source>
        <dbReference type="ARBA" id="ARBA00048744"/>
    </source>
</evidence>
<dbReference type="Pfam" id="PF26253">
    <property type="entry name" value="RdRP_head"/>
    <property type="match status" value="1"/>
</dbReference>
<feature type="domain" description="RDRP core" evidence="10">
    <location>
        <begin position="32"/>
        <end position="546"/>
    </location>
</feature>
<dbReference type="Pfam" id="PF05183">
    <property type="entry name" value="RdRP"/>
    <property type="match status" value="1"/>
</dbReference>
<evidence type="ECO:0000256" key="5">
    <source>
        <dbReference type="ARBA" id="ARBA00022884"/>
    </source>
</evidence>
<name>A0AA39UUW6_9AGAR</name>
<evidence type="ECO:0000256" key="8">
    <source>
        <dbReference type="RuleBase" id="RU363098"/>
    </source>
</evidence>